<evidence type="ECO:0000313" key="4">
    <source>
        <dbReference type="Proteomes" id="UP000193920"/>
    </source>
</evidence>
<name>A0A1Y2BIU1_9FUNG</name>
<reference evidence="3 4" key="1">
    <citation type="submission" date="2016-08" db="EMBL/GenBank/DDBJ databases">
        <title>A Parts List for Fungal Cellulosomes Revealed by Comparative Genomics.</title>
        <authorList>
            <consortium name="DOE Joint Genome Institute"/>
            <person name="Haitjema C.H."/>
            <person name="Gilmore S.P."/>
            <person name="Henske J.K."/>
            <person name="Solomon K.V."/>
            <person name="De Groot R."/>
            <person name="Kuo A."/>
            <person name="Mondo S.J."/>
            <person name="Salamov A.A."/>
            <person name="Labutti K."/>
            <person name="Zhao Z."/>
            <person name="Chiniquy J."/>
            <person name="Barry K."/>
            <person name="Brewer H.M."/>
            <person name="Purvine S.O."/>
            <person name="Wright A.T."/>
            <person name="Boxma B."/>
            <person name="Van Alen T."/>
            <person name="Hackstein J.H."/>
            <person name="Baker S.E."/>
            <person name="Grigoriev I.V."/>
            <person name="O'Malley M.A."/>
        </authorList>
    </citation>
    <scope>NUCLEOTIDE SEQUENCE [LARGE SCALE GENOMIC DNA]</scope>
    <source>
        <strain evidence="3 4">G1</strain>
    </source>
</reference>
<proteinExistence type="predicted"/>
<protein>
    <recommendedName>
        <fullName evidence="2">CH-like domain-containing protein</fullName>
    </recommendedName>
</protein>
<dbReference type="Proteomes" id="UP000193920">
    <property type="component" value="Unassembled WGS sequence"/>
</dbReference>
<evidence type="ECO:0000259" key="2">
    <source>
        <dbReference type="Pfam" id="PF06294"/>
    </source>
</evidence>
<accession>A0A1Y2BIU1</accession>
<dbReference type="EMBL" id="MCOG01000154">
    <property type="protein sequence ID" value="ORY34510.1"/>
    <property type="molecule type" value="Genomic_DNA"/>
</dbReference>
<dbReference type="OrthoDB" id="10497725at2759"/>
<comment type="caution">
    <text evidence="3">The sequence shown here is derived from an EMBL/GenBank/DDBJ whole genome shotgun (WGS) entry which is preliminary data.</text>
</comment>
<dbReference type="Pfam" id="PF06294">
    <property type="entry name" value="CH_2"/>
    <property type="match status" value="1"/>
</dbReference>
<dbReference type="InterPro" id="IPR010441">
    <property type="entry name" value="CH_2"/>
</dbReference>
<gene>
    <name evidence="3" type="ORF">LY90DRAFT_64982</name>
</gene>
<feature type="region of interest" description="Disordered" evidence="1">
    <location>
        <begin position="136"/>
        <end position="175"/>
    </location>
</feature>
<feature type="compositionally biased region" description="Low complexity" evidence="1">
    <location>
        <begin position="155"/>
        <end position="165"/>
    </location>
</feature>
<dbReference type="AlphaFoldDB" id="A0A1Y2BIU1"/>
<sequence>MNTHLSSSELNNPYICHIPNLKEKNKALKWLSNLQGKEYNEITCHQLSDGVVFLQLIATINVDFDFASYIQESIVQEDLINYNFKVLKRELQHVNLNISEINFDKIISGDENEIILLVFNLYKIYCKKMSYTGMSIDDDDDDNEDDKVKESDQLNSNENIINKNNDINEKSSESINDNKSSLEDVVEIELTLNSKIRWLLLFLSEYDNIFNEMVSEQIGDYLCILEANKSGELSSKLVKLLCSGNIYTLATSVLLKEVNDSKF</sequence>
<keyword evidence="4" id="KW-1185">Reference proteome</keyword>
<dbReference type="Gene3D" id="1.10.418.10">
    <property type="entry name" value="Calponin-like domain"/>
    <property type="match status" value="1"/>
</dbReference>
<dbReference type="InterPro" id="IPR036872">
    <property type="entry name" value="CH_dom_sf"/>
</dbReference>
<evidence type="ECO:0000256" key="1">
    <source>
        <dbReference type="SAM" id="MobiDB-lite"/>
    </source>
</evidence>
<feature type="compositionally biased region" description="Acidic residues" evidence="1">
    <location>
        <begin position="136"/>
        <end position="145"/>
    </location>
</feature>
<organism evidence="3 4">
    <name type="scientific">Neocallimastix californiae</name>
    <dbReference type="NCBI Taxonomy" id="1754190"/>
    <lineage>
        <taxon>Eukaryota</taxon>
        <taxon>Fungi</taxon>
        <taxon>Fungi incertae sedis</taxon>
        <taxon>Chytridiomycota</taxon>
        <taxon>Chytridiomycota incertae sedis</taxon>
        <taxon>Neocallimastigomycetes</taxon>
        <taxon>Neocallimastigales</taxon>
        <taxon>Neocallimastigaceae</taxon>
        <taxon>Neocallimastix</taxon>
    </lineage>
</organism>
<feature type="domain" description="CH-like" evidence="2">
    <location>
        <begin position="28"/>
        <end position="122"/>
    </location>
</feature>
<dbReference type="SUPFAM" id="SSF47576">
    <property type="entry name" value="Calponin-homology domain, CH-domain"/>
    <property type="match status" value="1"/>
</dbReference>
<evidence type="ECO:0000313" key="3">
    <source>
        <dbReference type="EMBL" id="ORY34510.1"/>
    </source>
</evidence>
<dbReference type="GO" id="GO:0005737">
    <property type="term" value="C:cytoplasm"/>
    <property type="evidence" value="ECO:0007669"/>
    <property type="project" value="UniProtKB-ARBA"/>
</dbReference>